<feature type="region of interest" description="Disordered" evidence="2">
    <location>
        <begin position="343"/>
        <end position="368"/>
    </location>
</feature>
<dbReference type="PROSITE" id="PS50005">
    <property type="entry name" value="TPR"/>
    <property type="match status" value="2"/>
</dbReference>
<evidence type="ECO:0000256" key="2">
    <source>
        <dbReference type="SAM" id="MobiDB-lite"/>
    </source>
</evidence>
<keyword evidence="5" id="KW-1185">Reference proteome</keyword>
<keyword evidence="3" id="KW-0472">Membrane</keyword>
<sequence>MLLQATISSSPPLQHPHPHSLLPFGSLQFRPHRLSLQALFQHYSSPDLTTFRVGHGLNVTEFPDFQIHGKELAMGSYSLTKSTSNLWNIEDNVCMKRVMVWASVLSFGQISLLTSAQVAHAGESIKPEAIYEVGELFELGIQLSYLLLLLALLGVGTFFVIRQVLTRRELDLSAKELQEQVRSGDATATGLFELGAVMLRRKFYPAATKYLLQAIEKWDGDDQDLAQVYNALGVSYVLDGKLDKGSKQFEAAVKLQPGYVTAWNNLGDAYEKKKDLKSALKAFEEVLLFDPNNKVARPRRDALKDKGPPLLGPGSSWAPLGPNLASARPIVVQLGVGCGRVQSQPGVGERAQRKCRDQRGVGGARVQRGVGRGRVQVQRGVGWGGDASRSNLGFAGDASRPKVGLGAVASRANVWLGMDVSRSNLVLSVDASRANLDLTEDASRPKVPGPTWGWAWTRTEPTWGWAQTRRGPTWGWAWTSRGPTRGWPHSQCNQTVQSSTKALTGLLQCNPQ</sequence>
<feature type="compositionally biased region" description="Basic and acidic residues" evidence="2">
    <location>
        <begin position="350"/>
        <end position="359"/>
    </location>
</feature>
<feature type="transmembrane region" description="Helical" evidence="3">
    <location>
        <begin position="139"/>
        <end position="161"/>
    </location>
</feature>
<organism evidence="4 5">
    <name type="scientific">Populus deltoides</name>
    <name type="common">Eastern poplar</name>
    <name type="synonym">Eastern cottonwood</name>
    <dbReference type="NCBI Taxonomy" id="3696"/>
    <lineage>
        <taxon>Eukaryota</taxon>
        <taxon>Viridiplantae</taxon>
        <taxon>Streptophyta</taxon>
        <taxon>Embryophyta</taxon>
        <taxon>Tracheophyta</taxon>
        <taxon>Spermatophyta</taxon>
        <taxon>Magnoliopsida</taxon>
        <taxon>eudicotyledons</taxon>
        <taxon>Gunneridae</taxon>
        <taxon>Pentapetalae</taxon>
        <taxon>rosids</taxon>
        <taxon>fabids</taxon>
        <taxon>Malpighiales</taxon>
        <taxon>Salicaceae</taxon>
        <taxon>Saliceae</taxon>
        <taxon>Populus</taxon>
    </lineage>
</organism>
<feature type="transmembrane region" description="Helical" evidence="3">
    <location>
        <begin position="98"/>
        <end position="119"/>
    </location>
</feature>
<evidence type="ECO:0000256" key="1">
    <source>
        <dbReference type="PROSITE-ProRule" id="PRU00339"/>
    </source>
</evidence>
<feature type="repeat" description="TPR" evidence="1">
    <location>
        <begin position="260"/>
        <end position="293"/>
    </location>
</feature>
<dbReference type="EMBL" id="JACEGQ020000019">
    <property type="protein sequence ID" value="KAH8480261.1"/>
    <property type="molecule type" value="Genomic_DNA"/>
</dbReference>
<dbReference type="Pfam" id="PF13181">
    <property type="entry name" value="TPR_8"/>
    <property type="match status" value="1"/>
</dbReference>
<evidence type="ECO:0000313" key="5">
    <source>
        <dbReference type="Proteomes" id="UP000807159"/>
    </source>
</evidence>
<dbReference type="Pfam" id="PF00515">
    <property type="entry name" value="TPR_1"/>
    <property type="match status" value="1"/>
</dbReference>
<reference evidence="4" key="1">
    <citation type="journal article" date="2021" name="J. Hered.">
        <title>Genome Assembly of Salicaceae Populus deltoides (Eastern Cottonwood) I-69 Based on Nanopore Sequencing and Hi-C Technologies.</title>
        <authorList>
            <person name="Bai S."/>
            <person name="Wu H."/>
            <person name="Zhang J."/>
            <person name="Pan Z."/>
            <person name="Zhao W."/>
            <person name="Li Z."/>
            <person name="Tong C."/>
        </authorList>
    </citation>
    <scope>NUCLEOTIDE SEQUENCE</scope>
    <source>
        <tissue evidence="4">Leaf</tissue>
    </source>
</reference>
<name>A0A8T2WJX2_POPDE</name>
<dbReference type="SUPFAM" id="SSF48452">
    <property type="entry name" value="TPR-like"/>
    <property type="match status" value="1"/>
</dbReference>
<keyword evidence="3" id="KW-0812">Transmembrane</keyword>
<keyword evidence="1" id="KW-0802">TPR repeat</keyword>
<feature type="repeat" description="TPR" evidence="1">
    <location>
        <begin position="226"/>
        <end position="259"/>
    </location>
</feature>
<protein>
    <submittedName>
        <fullName evidence="4">Uncharacterized protein</fullName>
    </submittedName>
</protein>
<comment type="caution">
    <text evidence="4">The sequence shown here is derived from an EMBL/GenBank/DDBJ whole genome shotgun (WGS) entry which is preliminary data.</text>
</comment>
<dbReference type="InterPro" id="IPR019734">
    <property type="entry name" value="TPR_rpt"/>
</dbReference>
<dbReference type="PROSITE" id="PS50293">
    <property type="entry name" value="TPR_REGION"/>
    <property type="match status" value="1"/>
</dbReference>
<evidence type="ECO:0000313" key="4">
    <source>
        <dbReference type="EMBL" id="KAH8480261.1"/>
    </source>
</evidence>
<keyword evidence="3" id="KW-1133">Transmembrane helix</keyword>
<dbReference type="AlphaFoldDB" id="A0A8T2WJX2"/>
<evidence type="ECO:0000256" key="3">
    <source>
        <dbReference type="SAM" id="Phobius"/>
    </source>
</evidence>
<gene>
    <name evidence="4" type="ORF">H0E87_030498</name>
</gene>
<accession>A0A8T2WJX2</accession>
<dbReference type="Gene3D" id="1.25.40.10">
    <property type="entry name" value="Tetratricopeptide repeat domain"/>
    <property type="match status" value="1"/>
</dbReference>
<dbReference type="Proteomes" id="UP000807159">
    <property type="component" value="Chromosome 19"/>
</dbReference>
<proteinExistence type="predicted"/>
<dbReference type="SMART" id="SM00028">
    <property type="entry name" value="TPR"/>
    <property type="match status" value="3"/>
</dbReference>
<dbReference type="InterPro" id="IPR011990">
    <property type="entry name" value="TPR-like_helical_dom_sf"/>
</dbReference>